<dbReference type="EMBL" id="VCKX01000024">
    <property type="protein sequence ID" value="TMR36500.1"/>
    <property type="molecule type" value="Genomic_DNA"/>
</dbReference>
<dbReference type="OrthoDB" id="4239904at2"/>
<proteinExistence type="predicted"/>
<dbReference type="RefSeq" id="WP_138689536.1">
    <property type="nucleotide sequence ID" value="NZ_JBHSAZ010000048.1"/>
</dbReference>
<gene>
    <name evidence="1" type="ORF">ETD85_10975</name>
</gene>
<name>A0A5S4HC92_9ACTN</name>
<accession>A0A5S4HC92</accession>
<comment type="caution">
    <text evidence="1">The sequence shown here is derived from an EMBL/GenBank/DDBJ whole genome shotgun (WGS) entry which is preliminary data.</text>
</comment>
<evidence type="ECO:0000313" key="1">
    <source>
        <dbReference type="EMBL" id="TMR36500.1"/>
    </source>
</evidence>
<dbReference type="Proteomes" id="UP000306628">
    <property type="component" value="Unassembled WGS sequence"/>
</dbReference>
<reference evidence="1 2" key="1">
    <citation type="submission" date="2019-05" db="EMBL/GenBank/DDBJ databases">
        <title>Draft genome sequence of Nonomuraea zeae DSM 100528.</title>
        <authorList>
            <person name="Saricaoglu S."/>
            <person name="Isik K."/>
        </authorList>
    </citation>
    <scope>NUCLEOTIDE SEQUENCE [LARGE SCALE GENOMIC DNA]</scope>
    <source>
        <strain evidence="1 2">DSM 100528</strain>
    </source>
</reference>
<organism evidence="1 2">
    <name type="scientific">Nonomuraea zeae</name>
    <dbReference type="NCBI Taxonomy" id="1642303"/>
    <lineage>
        <taxon>Bacteria</taxon>
        <taxon>Bacillati</taxon>
        <taxon>Actinomycetota</taxon>
        <taxon>Actinomycetes</taxon>
        <taxon>Streptosporangiales</taxon>
        <taxon>Streptosporangiaceae</taxon>
        <taxon>Nonomuraea</taxon>
    </lineage>
</organism>
<keyword evidence="2" id="KW-1185">Reference proteome</keyword>
<evidence type="ECO:0000313" key="2">
    <source>
        <dbReference type="Proteomes" id="UP000306628"/>
    </source>
</evidence>
<dbReference type="AlphaFoldDB" id="A0A5S4HC92"/>
<protein>
    <submittedName>
        <fullName evidence="1">Uncharacterized protein</fullName>
    </submittedName>
</protein>
<sequence>MKNDWLIGDDGTDASDPDASAICHVADVVDLDPSVAETASLPCGYAARRTSKEEPWVIEEWYYEEEV</sequence>